<evidence type="ECO:0000256" key="4">
    <source>
        <dbReference type="ARBA" id="ARBA00022723"/>
    </source>
</evidence>
<evidence type="ECO:0000256" key="2">
    <source>
        <dbReference type="ARBA" id="ARBA00022679"/>
    </source>
</evidence>
<evidence type="ECO:0000256" key="1">
    <source>
        <dbReference type="ARBA" id="ARBA00012493"/>
    </source>
</evidence>
<evidence type="ECO:0000256" key="8">
    <source>
        <dbReference type="ARBA" id="ARBA00048173"/>
    </source>
</evidence>
<dbReference type="PANTHER" id="PTHR34047:SF7">
    <property type="entry name" value="RNA-DIRECTED DNA POLYMERASE"/>
    <property type="match status" value="1"/>
</dbReference>
<dbReference type="KEGG" id="saci:Sinac_4396"/>
<dbReference type="InterPro" id="IPR000123">
    <property type="entry name" value="Reverse_transcriptase_msDNA"/>
</dbReference>
<keyword evidence="2" id="KW-0808">Transferase</keyword>
<evidence type="ECO:0000313" key="11">
    <source>
        <dbReference type="EMBL" id="AGA28587.1"/>
    </source>
</evidence>
<dbReference type="CDD" id="cd03487">
    <property type="entry name" value="RT_Bac_retron_II"/>
    <property type="match status" value="1"/>
</dbReference>
<keyword evidence="12" id="KW-1185">Reference proteome</keyword>
<gene>
    <name evidence="11" type="ordered locus">Sinac_4396</name>
</gene>
<name>L0DH52_SINAD</name>
<dbReference type="GO" id="GO:0046872">
    <property type="term" value="F:metal ion binding"/>
    <property type="evidence" value="ECO:0007669"/>
    <property type="project" value="UniProtKB-KW"/>
</dbReference>
<dbReference type="STRING" id="886293.Sinac_4396"/>
<keyword evidence="4" id="KW-0479">Metal-binding</keyword>
<evidence type="ECO:0000313" key="12">
    <source>
        <dbReference type="Proteomes" id="UP000010798"/>
    </source>
</evidence>
<evidence type="ECO:0000256" key="5">
    <source>
        <dbReference type="ARBA" id="ARBA00022842"/>
    </source>
</evidence>
<feature type="domain" description="Reverse transcriptase" evidence="10">
    <location>
        <begin position="346"/>
        <end position="578"/>
    </location>
</feature>
<protein>
    <recommendedName>
        <fullName evidence="1">RNA-directed DNA polymerase</fullName>
        <ecNumber evidence="1">2.7.7.49</ecNumber>
    </recommendedName>
</protein>
<dbReference type="InterPro" id="IPR051083">
    <property type="entry name" value="GrpII_Intron_Splice-Mob/Def"/>
</dbReference>
<dbReference type="InterPro" id="IPR000477">
    <property type="entry name" value="RT_dom"/>
</dbReference>
<evidence type="ECO:0000256" key="7">
    <source>
        <dbReference type="ARBA" id="ARBA00034120"/>
    </source>
</evidence>
<proteinExistence type="inferred from homology"/>
<evidence type="ECO:0000256" key="9">
    <source>
        <dbReference type="SAM" id="MobiDB-lite"/>
    </source>
</evidence>
<organism evidence="11 12">
    <name type="scientific">Singulisphaera acidiphila (strain ATCC BAA-1392 / DSM 18658 / VKM B-2454 / MOB10)</name>
    <dbReference type="NCBI Taxonomy" id="886293"/>
    <lineage>
        <taxon>Bacteria</taxon>
        <taxon>Pseudomonadati</taxon>
        <taxon>Planctomycetota</taxon>
        <taxon>Planctomycetia</taxon>
        <taxon>Isosphaerales</taxon>
        <taxon>Isosphaeraceae</taxon>
        <taxon>Singulisphaera</taxon>
    </lineage>
</organism>
<dbReference type="EMBL" id="CP003364">
    <property type="protein sequence ID" value="AGA28587.1"/>
    <property type="molecule type" value="Genomic_DNA"/>
</dbReference>
<dbReference type="PROSITE" id="PS50878">
    <property type="entry name" value="RT_POL"/>
    <property type="match status" value="1"/>
</dbReference>
<keyword evidence="3" id="KW-0548">Nucleotidyltransferase</keyword>
<keyword evidence="5" id="KW-0460">Magnesium</keyword>
<dbReference type="GO" id="GO:0003723">
    <property type="term" value="F:RNA binding"/>
    <property type="evidence" value="ECO:0007669"/>
    <property type="project" value="InterPro"/>
</dbReference>
<comment type="similarity">
    <text evidence="7">Belongs to the bacterial reverse transcriptase family.</text>
</comment>
<dbReference type="PRINTS" id="PR00866">
    <property type="entry name" value="RNADNAPOLMS"/>
</dbReference>
<dbReference type="EC" id="2.7.7.49" evidence="1"/>
<feature type="region of interest" description="Disordered" evidence="9">
    <location>
        <begin position="91"/>
        <end position="115"/>
    </location>
</feature>
<dbReference type="AlphaFoldDB" id="L0DH52"/>
<dbReference type="eggNOG" id="COG3344">
    <property type="taxonomic scope" value="Bacteria"/>
</dbReference>
<evidence type="ECO:0000256" key="3">
    <source>
        <dbReference type="ARBA" id="ARBA00022695"/>
    </source>
</evidence>
<sequence>MLRRSAVVDSAPETASPRVLFFWPGAVAVRRAESTVVPGVRLQPRASVNTLGRRFEVGQRPVPVLPTPNPSAGDMNLFHRLLRFLFGYEPPARSASQPRPTPAPAPAPEPPTTPDAIAATLTEAFGKTAETTAPALLPDATADPYFAVTADVQSTATNQGKGNGKSSLGLEANAYLPISREEIKKTAKGIDRFGNPWFGRRDLIPPTDDPRTNLIDRAMVTQGLLSPTQLHEIHDVGARMDQIRPSLAAIESRAAVDGAAAVAADREARVLLKARKKAEAAQRKQERIDQVAHRKATDIVFLGRGVSAGLNDRQSDLDALTGAGLPLLSTPADLAAALSLSISKLRWLAFHTEAATRTHYVQFTVPKKSGGLRTLSAPHRTLAEAQRWIFQEIVAKLPVESAAHGFVAGRSIVSNAEAHCRRAVVVNMDLEAFFPSIGFPRVRRVFRKLGYSPAVATILALLTTECPRRTVVYGGTTYHVATGPRGLPQGACTSPGLSNQVAIRLDRRLSGLARKFDLSYTRYADDLTLSGDATLEAKVGYLMARLRHIAGEEGFAVNEAKSRVLRQATAQTVTGLVVNDRPGVRRAEVRRLRAILHRAKSEGLASQNRDGHPNFLAWLHGKIAFVAMARPELGAALRAELDSLL</sequence>
<evidence type="ECO:0000259" key="10">
    <source>
        <dbReference type="PROSITE" id="PS50878"/>
    </source>
</evidence>
<dbReference type="Pfam" id="PF00078">
    <property type="entry name" value="RVT_1"/>
    <property type="match status" value="1"/>
</dbReference>
<dbReference type="Proteomes" id="UP000010798">
    <property type="component" value="Chromosome"/>
</dbReference>
<keyword evidence="6 11" id="KW-0695">RNA-directed DNA polymerase</keyword>
<feature type="compositionally biased region" description="Pro residues" evidence="9">
    <location>
        <begin position="99"/>
        <end position="113"/>
    </location>
</feature>
<evidence type="ECO:0000256" key="6">
    <source>
        <dbReference type="ARBA" id="ARBA00022918"/>
    </source>
</evidence>
<dbReference type="HOGENOM" id="CLU_028398_5_2_0"/>
<comment type="catalytic activity">
    <reaction evidence="8">
        <text>DNA(n) + a 2'-deoxyribonucleoside 5'-triphosphate = DNA(n+1) + diphosphate</text>
        <dbReference type="Rhea" id="RHEA:22508"/>
        <dbReference type="Rhea" id="RHEA-COMP:17339"/>
        <dbReference type="Rhea" id="RHEA-COMP:17340"/>
        <dbReference type="ChEBI" id="CHEBI:33019"/>
        <dbReference type="ChEBI" id="CHEBI:61560"/>
        <dbReference type="ChEBI" id="CHEBI:173112"/>
        <dbReference type="EC" id="2.7.7.49"/>
    </reaction>
</comment>
<reference evidence="11 12" key="1">
    <citation type="submission" date="2012-02" db="EMBL/GenBank/DDBJ databases">
        <title>Complete sequence of chromosome of Singulisphaera acidiphila DSM 18658.</title>
        <authorList>
            <consortium name="US DOE Joint Genome Institute (JGI-PGF)"/>
            <person name="Lucas S."/>
            <person name="Copeland A."/>
            <person name="Lapidus A."/>
            <person name="Glavina del Rio T."/>
            <person name="Dalin E."/>
            <person name="Tice H."/>
            <person name="Bruce D."/>
            <person name="Goodwin L."/>
            <person name="Pitluck S."/>
            <person name="Peters L."/>
            <person name="Ovchinnikova G."/>
            <person name="Chertkov O."/>
            <person name="Kyrpides N."/>
            <person name="Mavromatis K."/>
            <person name="Ivanova N."/>
            <person name="Brettin T."/>
            <person name="Detter J.C."/>
            <person name="Han C."/>
            <person name="Larimer F."/>
            <person name="Land M."/>
            <person name="Hauser L."/>
            <person name="Markowitz V."/>
            <person name="Cheng J.-F."/>
            <person name="Hugenholtz P."/>
            <person name="Woyke T."/>
            <person name="Wu D."/>
            <person name="Tindall B."/>
            <person name="Pomrenke H."/>
            <person name="Brambilla E."/>
            <person name="Klenk H.-P."/>
            <person name="Eisen J.A."/>
        </authorList>
    </citation>
    <scope>NUCLEOTIDE SEQUENCE [LARGE SCALE GENOMIC DNA]</scope>
    <source>
        <strain evidence="12">ATCC BAA-1392 / DSM 18658 / VKM B-2454 / MOB10</strain>
    </source>
</reference>
<dbReference type="PANTHER" id="PTHR34047">
    <property type="entry name" value="NUCLEAR INTRON MATURASE 1, MITOCHONDRIAL-RELATED"/>
    <property type="match status" value="1"/>
</dbReference>
<accession>L0DH52</accession>
<dbReference type="GO" id="GO:0003964">
    <property type="term" value="F:RNA-directed DNA polymerase activity"/>
    <property type="evidence" value="ECO:0007669"/>
    <property type="project" value="UniProtKB-KW"/>
</dbReference>